<dbReference type="Gene3D" id="3.90.660.10">
    <property type="match status" value="1"/>
</dbReference>
<proteinExistence type="predicted"/>
<dbReference type="EMBL" id="JBELOE010000185">
    <property type="protein sequence ID" value="MER2491992.1"/>
    <property type="molecule type" value="Genomic_DNA"/>
</dbReference>
<dbReference type="PRINTS" id="PR00419">
    <property type="entry name" value="ADXRDTASE"/>
</dbReference>
<comment type="caution">
    <text evidence="1">The sequence shown here is derived from an EMBL/GenBank/DDBJ whole genome shotgun (WGS) entry which is preliminary data.</text>
</comment>
<dbReference type="SUPFAM" id="SSF51905">
    <property type="entry name" value="FAD/NAD(P)-binding domain"/>
    <property type="match status" value="1"/>
</dbReference>
<accession>A0ABV1RH72</accession>
<dbReference type="InterPro" id="IPR036188">
    <property type="entry name" value="FAD/NAD-bd_sf"/>
</dbReference>
<evidence type="ECO:0000313" key="2">
    <source>
        <dbReference type="Proteomes" id="UP001467690"/>
    </source>
</evidence>
<sequence>MKVLVVGAGMAGAACAYTLTQAGCSVSVMEKNKHVGGRMASTQMAWSNFDLGAQYFTARDPVFIRQVTRWLKDSVVAAWDIQPHLIDKLGIHPSPDNTKRYFGTPLAQSPIESLLADCNVHLQQNIESLHKRSQGWFAQLSQHNQSGPYDYVVLAIPAPDVVSLLPQNIDLKVFPKFDAYATQVVVLSLQKAIRTEVEWSFVKDRAIDWLGQVNAKYNRNSQQQAWLMHFTPEATDMYRYNDDACFIRLAQLQLEQIFSQREPCQVVDSFSYLYPNARIKLLGYKEQYWLDAQQNLAACGDGFCGGRVEGAFVSGLALARKLLSVH</sequence>
<evidence type="ECO:0000313" key="1">
    <source>
        <dbReference type="EMBL" id="MER2491992.1"/>
    </source>
</evidence>
<protein>
    <submittedName>
        <fullName evidence="1">FAD-dependent oxidoreductase</fullName>
    </submittedName>
</protein>
<dbReference type="Pfam" id="PF13450">
    <property type="entry name" value="NAD_binding_8"/>
    <property type="match status" value="1"/>
</dbReference>
<name>A0ABV1RH72_9ALTE</name>
<keyword evidence="2" id="KW-1185">Reference proteome</keyword>
<gene>
    <name evidence="1" type="ORF">ABS311_08855</name>
</gene>
<dbReference type="Gene3D" id="3.50.50.60">
    <property type="entry name" value="FAD/NAD(P)-binding domain"/>
    <property type="match status" value="1"/>
</dbReference>
<dbReference type="PANTHER" id="PTHR16128:SF5">
    <property type="entry name" value="FAD_NAD(P)-BINDING OXIDOREDUCTASE FAMILY PROTEIN"/>
    <property type="match status" value="1"/>
</dbReference>
<dbReference type="Proteomes" id="UP001467690">
    <property type="component" value="Unassembled WGS sequence"/>
</dbReference>
<dbReference type="PANTHER" id="PTHR16128">
    <property type="entry name" value="FAD/NAD(P)-BINDING OXIDOREDUCTASE FAMILY PROTEIN"/>
    <property type="match status" value="1"/>
</dbReference>
<reference evidence="1 2" key="1">
    <citation type="submission" date="2024-06" db="EMBL/GenBank/DDBJ databases">
        <authorList>
            <person name="Chen R.Y."/>
        </authorList>
    </citation>
    <scope>NUCLEOTIDE SEQUENCE [LARGE SCALE GENOMIC DNA]</scope>
    <source>
        <strain evidence="1 2">D2</strain>
    </source>
</reference>
<dbReference type="RefSeq" id="WP_143871863.1">
    <property type="nucleotide sequence ID" value="NZ_CP041660.1"/>
</dbReference>
<organism evidence="1 2">
    <name type="scientific">Catenovulum sediminis</name>
    <dbReference type="NCBI Taxonomy" id="1740262"/>
    <lineage>
        <taxon>Bacteria</taxon>
        <taxon>Pseudomonadati</taxon>
        <taxon>Pseudomonadota</taxon>
        <taxon>Gammaproteobacteria</taxon>
        <taxon>Alteromonadales</taxon>
        <taxon>Alteromonadaceae</taxon>
        <taxon>Catenovulum</taxon>
    </lineage>
</organism>
<dbReference type="PROSITE" id="PS51257">
    <property type="entry name" value="PROKAR_LIPOPROTEIN"/>
    <property type="match status" value="1"/>
</dbReference>